<dbReference type="Gene3D" id="2.60.120.10">
    <property type="entry name" value="Jelly Rolls"/>
    <property type="match status" value="1"/>
</dbReference>
<dbReference type="InterPro" id="IPR011051">
    <property type="entry name" value="RmlC_Cupin_sf"/>
</dbReference>
<dbReference type="RefSeq" id="WP_062092870.1">
    <property type="nucleotide sequence ID" value="NZ_FCOK02000124.1"/>
</dbReference>
<name>A0A158JUV9_9BURK</name>
<feature type="domain" description="Cupin type-2" evidence="1">
    <location>
        <begin position="48"/>
        <end position="116"/>
    </location>
</feature>
<organism evidence="2 3">
    <name type="scientific">Caballeronia udeis</name>
    <dbReference type="NCBI Taxonomy" id="1232866"/>
    <lineage>
        <taxon>Bacteria</taxon>
        <taxon>Pseudomonadati</taxon>
        <taxon>Pseudomonadota</taxon>
        <taxon>Betaproteobacteria</taxon>
        <taxon>Burkholderiales</taxon>
        <taxon>Burkholderiaceae</taxon>
        <taxon>Caballeronia</taxon>
    </lineage>
</organism>
<reference evidence="2 3" key="1">
    <citation type="submission" date="2016-01" db="EMBL/GenBank/DDBJ databases">
        <authorList>
            <person name="Oliw E.H."/>
        </authorList>
    </citation>
    <scope>NUCLEOTIDE SEQUENCE [LARGE SCALE GENOMIC DNA]</scope>
    <source>
        <strain evidence="2">LMG 27134</strain>
    </source>
</reference>
<dbReference type="Pfam" id="PF07883">
    <property type="entry name" value="Cupin_2"/>
    <property type="match status" value="1"/>
</dbReference>
<dbReference type="Proteomes" id="UP000054683">
    <property type="component" value="Unassembled WGS sequence"/>
</dbReference>
<proteinExistence type="predicted"/>
<evidence type="ECO:0000259" key="1">
    <source>
        <dbReference type="Pfam" id="PF07883"/>
    </source>
</evidence>
<protein>
    <submittedName>
        <fullName evidence="2">Cupin domain protein</fullName>
    </submittedName>
</protein>
<evidence type="ECO:0000313" key="2">
    <source>
        <dbReference type="EMBL" id="SAL72682.1"/>
    </source>
</evidence>
<evidence type="ECO:0000313" key="3">
    <source>
        <dbReference type="Proteomes" id="UP000054683"/>
    </source>
</evidence>
<dbReference type="InterPro" id="IPR014710">
    <property type="entry name" value="RmlC-like_jellyroll"/>
</dbReference>
<sequence length="175" mass="19357">MENSPIHSPSVRIFKHSAHPVLDVFGPTLQFLTTPEEADESLCVMKGIIPPGGIVPMHSHTGIECFLMMSWQQEVLIETDGNYNWTMCFSGDFVQVPSLAKHAFRNPSTEPAITLVTTTAKLGRFFEDVGRPVATQTKLLPPTPEELQHFAATAIRYGYWLATPEENAAVGLTLF</sequence>
<dbReference type="InterPro" id="IPR013096">
    <property type="entry name" value="Cupin_2"/>
</dbReference>
<gene>
    <name evidence="2" type="ORF">AWB69_08853</name>
</gene>
<dbReference type="EMBL" id="FCOK02000124">
    <property type="protein sequence ID" value="SAL72682.1"/>
    <property type="molecule type" value="Genomic_DNA"/>
</dbReference>
<dbReference type="SUPFAM" id="SSF51182">
    <property type="entry name" value="RmlC-like cupins"/>
    <property type="match status" value="1"/>
</dbReference>
<accession>A0A158JUV9</accession>
<dbReference type="AlphaFoldDB" id="A0A158JUV9"/>